<evidence type="ECO:0000313" key="1">
    <source>
        <dbReference type="EMBL" id="BBF64537.1"/>
    </source>
</evidence>
<dbReference type="KEGG" id="afj:AFERRID_07550"/>
<reference evidence="1 2" key="1">
    <citation type="journal article" date="2018" name="Microbiol. Resour. Announc.">
        <title>Complete Genome Sequence of Acidithiobacillus ferridurans JCM 18981.</title>
        <authorList>
            <person name="Miyauchi T."/>
            <person name="Kouzuma A."/>
            <person name="Abe T."/>
            <person name="Watanabe K."/>
        </authorList>
    </citation>
    <scope>NUCLEOTIDE SEQUENCE [LARGE SCALE GENOMIC DNA]</scope>
    <source>
        <strain evidence="2">ATCC 33020 / DSM 29468 / JCM 18981 / 11Fe</strain>
    </source>
</reference>
<sequence length="70" mass="7757">MHLGRAYLACLNWDTKRVCVALVERWEPDNLRDYIDGTPLLSLDQCIGNVIARVAEQAIAAPALPVKATH</sequence>
<proteinExistence type="predicted"/>
<accession>A0A2Z6IIS0</accession>
<evidence type="ECO:0000313" key="2">
    <source>
        <dbReference type="Proteomes" id="UP000280188"/>
    </source>
</evidence>
<organism evidence="1 2">
    <name type="scientific">Acidithiobacillus ferridurans</name>
    <dbReference type="NCBI Taxonomy" id="1232575"/>
    <lineage>
        <taxon>Bacteria</taxon>
        <taxon>Pseudomonadati</taxon>
        <taxon>Pseudomonadota</taxon>
        <taxon>Acidithiobacillia</taxon>
        <taxon>Acidithiobacillales</taxon>
        <taxon>Acidithiobacillaceae</taxon>
        <taxon>Acidithiobacillus</taxon>
    </lineage>
</organism>
<dbReference type="EMBL" id="AP018795">
    <property type="protein sequence ID" value="BBF64537.1"/>
    <property type="molecule type" value="Genomic_DNA"/>
</dbReference>
<dbReference type="Proteomes" id="UP000280188">
    <property type="component" value="Chromosome"/>
</dbReference>
<keyword evidence="2" id="KW-1185">Reference proteome</keyword>
<gene>
    <name evidence="1" type="ORF">AFERRID_07550</name>
</gene>
<name>A0A2Z6IIS0_ACIFI</name>
<dbReference type="AlphaFoldDB" id="A0A2Z6IIS0"/>
<protein>
    <submittedName>
        <fullName evidence="1">Uncharacterized protein</fullName>
    </submittedName>
</protein>